<dbReference type="Pfam" id="PF01022">
    <property type="entry name" value="HTH_5"/>
    <property type="match status" value="1"/>
</dbReference>
<dbReference type="PANTHER" id="PTHR38600">
    <property type="entry name" value="TRANSCRIPTIONAL REGULATORY PROTEIN"/>
    <property type="match status" value="1"/>
</dbReference>
<dbReference type="PANTHER" id="PTHR38600:SF2">
    <property type="entry name" value="SLL0088 PROTEIN"/>
    <property type="match status" value="1"/>
</dbReference>
<organism evidence="2 3">
    <name type="scientific">Hyphococcus aureus</name>
    <dbReference type="NCBI Taxonomy" id="2666033"/>
    <lineage>
        <taxon>Bacteria</taxon>
        <taxon>Pseudomonadati</taxon>
        <taxon>Pseudomonadota</taxon>
        <taxon>Alphaproteobacteria</taxon>
        <taxon>Parvularculales</taxon>
        <taxon>Parvularculaceae</taxon>
        <taxon>Hyphococcus</taxon>
    </lineage>
</organism>
<dbReference type="Proteomes" id="UP001596116">
    <property type="component" value="Unassembled WGS sequence"/>
</dbReference>
<comment type="caution">
    <text evidence="2">The sequence shown here is derived from an EMBL/GenBank/DDBJ whole genome shotgun (WGS) entry which is preliminary data.</text>
</comment>
<sequence>MPATPQDQPIFRALADPTRRAIIAMLSEGPRSISEIAAEFDMTRPAVAKHLAILKDGGVISVEPHGRERINRLNPQALKTAADWLNTFDRFWDDRLAALKTLVETTQ</sequence>
<evidence type="ECO:0000259" key="1">
    <source>
        <dbReference type="PROSITE" id="PS50987"/>
    </source>
</evidence>
<name>A0ABW1L0H4_9PROT</name>
<dbReference type="SMART" id="SM00418">
    <property type="entry name" value="HTH_ARSR"/>
    <property type="match status" value="1"/>
</dbReference>
<protein>
    <submittedName>
        <fullName evidence="2">ArsR/SmtB family transcription factor</fullName>
    </submittedName>
</protein>
<dbReference type="PRINTS" id="PR00778">
    <property type="entry name" value="HTHARSR"/>
</dbReference>
<reference evidence="2 3" key="1">
    <citation type="submission" date="2024-09" db="EMBL/GenBank/DDBJ databases">
        <authorList>
            <person name="Zhang Z.-H."/>
        </authorList>
    </citation>
    <scope>NUCLEOTIDE SEQUENCE [LARGE SCALE GENOMIC DNA]</scope>
    <source>
        <strain evidence="2 3">HHTR114</strain>
    </source>
</reference>
<accession>A0ABW1L0H4</accession>
<dbReference type="Gene3D" id="1.10.10.10">
    <property type="entry name" value="Winged helix-like DNA-binding domain superfamily/Winged helix DNA-binding domain"/>
    <property type="match status" value="1"/>
</dbReference>
<dbReference type="RefSeq" id="WP_379881333.1">
    <property type="nucleotide sequence ID" value="NZ_JBHPON010000003.1"/>
</dbReference>
<keyword evidence="3" id="KW-1185">Reference proteome</keyword>
<dbReference type="CDD" id="cd00090">
    <property type="entry name" value="HTH_ARSR"/>
    <property type="match status" value="1"/>
</dbReference>
<evidence type="ECO:0000313" key="2">
    <source>
        <dbReference type="EMBL" id="MFC6037279.1"/>
    </source>
</evidence>
<dbReference type="InterPro" id="IPR011991">
    <property type="entry name" value="ArsR-like_HTH"/>
</dbReference>
<dbReference type="InterPro" id="IPR036390">
    <property type="entry name" value="WH_DNA-bd_sf"/>
</dbReference>
<feature type="domain" description="HTH arsR-type" evidence="1">
    <location>
        <begin position="1"/>
        <end position="93"/>
    </location>
</feature>
<dbReference type="InterPro" id="IPR036388">
    <property type="entry name" value="WH-like_DNA-bd_sf"/>
</dbReference>
<dbReference type="PROSITE" id="PS50987">
    <property type="entry name" value="HTH_ARSR_2"/>
    <property type="match status" value="1"/>
</dbReference>
<dbReference type="InterPro" id="IPR001845">
    <property type="entry name" value="HTH_ArsR_DNA-bd_dom"/>
</dbReference>
<dbReference type="NCBIfam" id="NF033788">
    <property type="entry name" value="HTH_metalloreg"/>
    <property type="match status" value="1"/>
</dbReference>
<gene>
    <name evidence="2" type="ORF">ACFMB1_17105</name>
</gene>
<proteinExistence type="predicted"/>
<dbReference type="SUPFAM" id="SSF46785">
    <property type="entry name" value="Winged helix' DNA-binding domain"/>
    <property type="match status" value="1"/>
</dbReference>
<evidence type="ECO:0000313" key="3">
    <source>
        <dbReference type="Proteomes" id="UP001596116"/>
    </source>
</evidence>
<dbReference type="EMBL" id="JBHPON010000003">
    <property type="protein sequence ID" value="MFC6037279.1"/>
    <property type="molecule type" value="Genomic_DNA"/>
</dbReference>